<evidence type="ECO:0000256" key="1">
    <source>
        <dbReference type="ARBA" id="ARBA00004496"/>
    </source>
</evidence>
<comment type="function">
    <text evidence="5">Modulates RecA activity.</text>
</comment>
<dbReference type="InterPro" id="IPR036388">
    <property type="entry name" value="WH-like_DNA-bd_sf"/>
</dbReference>
<dbReference type="RefSeq" id="WP_189059123.1">
    <property type="nucleotide sequence ID" value="NZ_BMMK01000016.1"/>
</dbReference>
<feature type="domain" description="RecX third three-helical" evidence="8">
    <location>
        <begin position="130"/>
        <end position="174"/>
    </location>
</feature>
<dbReference type="Gene3D" id="1.10.10.10">
    <property type="entry name" value="Winged helix-like DNA-binding domain superfamily/Winged helix DNA-binding domain"/>
    <property type="match status" value="2"/>
</dbReference>
<proteinExistence type="inferred from homology"/>
<name>A0A8J3CFQ4_9PSEU</name>
<dbReference type="PANTHER" id="PTHR33602:SF1">
    <property type="entry name" value="REGULATORY PROTEIN RECX FAMILY PROTEIN"/>
    <property type="match status" value="1"/>
</dbReference>
<evidence type="ECO:0000259" key="9">
    <source>
        <dbReference type="Pfam" id="PF21982"/>
    </source>
</evidence>
<dbReference type="InterPro" id="IPR003783">
    <property type="entry name" value="Regulatory_RecX"/>
</dbReference>
<gene>
    <name evidence="5 10" type="primary">recX</name>
    <name evidence="10" type="ORF">GCM10012275_35920</name>
</gene>
<dbReference type="AlphaFoldDB" id="A0A8J3CFQ4"/>
<dbReference type="EMBL" id="BMMK01000016">
    <property type="protein sequence ID" value="GGM61806.1"/>
    <property type="molecule type" value="Genomic_DNA"/>
</dbReference>
<reference evidence="10" key="2">
    <citation type="submission" date="2020-09" db="EMBL/GenBank/DDBJ databases">
        <authorList>
            <person name="Sun Q."/>
            <person name="Zhou Y."/>
        </authorList>
    </citation>
    <scope>NUCLEOTIDE SEQUENCE</scope>
    <source>
        <strain evidence="10">CGMCC 4.5737</strain>
    </source>
</reference>
<feature type="domain" description="RecX first three-helical" evidence="9">
    <location>
        <begin position="35"/>
        <end position="73"/>
    </location>
</feature>
<comment type="caution">
    <text evidence="10">The sequence shown here is derived from an EMBL/GenBank/DDBJ whole genome shotgun (WGS) entry which is preliminary data.</text>
</comment>
<evidence type="ECO:0000313" key="11">
    <source>
        <dbReference type="Proteomes" id="UP000637578"/>
    </source>
</evidence>
<comment type="subcellular location">
    <subcellularLocation>
        <location evidence="1 5">Cytoplasm</location>
    </subcellularLocation>
</comment>
<dbReference type="Proteomes" id="UP000637578">
    <property type="component" value="Unassembled WGS sequence"/>
</dbReference>
<comment type="similarity">
    <text evidence="2 5">Belongs to the RecX family.</text>
</comment>
<feature type="region of interest" description="Disordered" evidence="6">
    <location>
        <begin position="1"/>
        <end position="33"/>
    </location>
</feature>
<protein>
    <recommendedName>
        <fullName evidence="3 5">Regulatory protein RecX</fullName>
    </recommendedName>
</protein>
<keyword evidence="4 5" id="KW-0963">Cytoplasm</keyword>
<feature type="domain" description="RecX second three-helical" evidence="7">
    <location>
        <begin position="81"/>
        <end position="121"/>
    </location>
</feature>
<dbReference type="NCBIfam" id="NF001064">
    <property type="entry name" value="PRK00117.5-4"/>
    <property type="match status" value="1"/>
</dbReference>
<organism evidence="10 11">
    <name type="scientific">Longimycelium tulufanense</name>
    <dbReference type="NCBI Taxonomy" id="907463"/>
    <lineage>
        <taxon>Bacteria</taxon>
        <taxon>Bacillati</taxon>
        <taxon>Actinomycetota</taxon>
        <taxon>Actinomycetes</taxon>
        <taxon>Pseudonocardiales</taxon>
        <taxon>Pseudonocardiaceae</taxon>
        <taxon>Longimycelium</taxon>
    </lineage>
</organism>
<keyword evidence="11" id="KW-1185">Reference proteome</keyword>
<dbReference type="Pfam" id="PF02631">
    <property type="entry name" value="RecX_HTH2"/>
    <property type="match status" value="1"/>
</dbReference>
<dbReference type="InterPro" id="IPR053926">
    <property type="entry name" value="RecX_HTH_1st"/>
</dbReference>
<evidence type="ECO:0000259" key="8">
    <source>
        <dbReference type="Pfam" id="PF21981"/>
    </source>
</evidence>
<accession>A0A8J3CFQ4</accession>
<dbReference type="Pfam" id="PF21981">
    <property type="entry name" value="RecX_HTH3"/>
    <property type="match status" value="1"/>
</dbReference>
<sequence>MPVPAGRGRGGGDRTGRPHRTTNTPQLPEDPEARARELCLRMLTSRPRTRAELHRTLLRRGIEAEVAERVLSRFDEVGLIDDATFAETWVRSRHTYQGLGRRALAAELRRRGVADSVVAEAVAEVDADAEEERARQLVRRRLPSVAGRDEVTRVRRLVGMLARKGYSEGLALRVVRDELRKAGEETELLDDC</sequence>
<evidence type="ECO:0000259" key="7">
    <source>
        <dbReference type="Pfam" id="PF02631"/>
    </source>
</evidence>
<evidence type="ECO:0000256" key="6">
    <source>
        <dbReference type="SAM" id="MobiDB-lite"/>
    </source>
</evidence>
<evidence type="ECO:0000256" key="5">
    <source>
        <dbReference type="HAMAP-Rule" id="MF_01114"/>
    </source>
</evidence>
<dbReference type="Pfam" id="PF21982">
    <property type="entry name" value="RecX_HTH1"/>
    <property type="match status" value="1"/>
</dbReference>
<evidence type="ECO:0000313" key="10">
    <source>
        <dbReference type="EMBL" id="GGM61806.1"/>
    </source>
</evidence>
<evidence type="ECO:0000256" key="4">
    <source>
        <dbReference type="ARBA" id="ARBA00022490"/>
    </source>
</evidence>
<evidence type="ECO:0000256" key="3">
    <source>
        <dbReference type="ARBA" id="ARBA00018111"/>
    </source>
</evidence>
<dbReference type="GO" id="GO:0005737">
    <property type="term" value="C:cytoplasm"/>
    <property type="evidence" value="ECO:0007669"/>
    <property type="project" value="UniProtKB-SubCell"/>
</dbReference>
<dbReference type="GO" id="GO:0006282">
    <property type="term" value="P:regulation of DNA repair"/>
    <property type="evidence" value="ECO:0007669"/>
    <property type="project" value="UniProtKB-UniRule"/>
</dbReference>
<dbReference type="InterPro" id="IPR053925">
    <property type="entry name" value="RecX_HTH_3rd"/>
</dbReference>
<evidence type="ECO:0000256" key="2">
    <source>
        <dbReference type="ARBA" id="ARBA00009695"/>
    </source>
</evidence>
<dbReference type="InterPro" id="IPR053924">
    <property type="entry name" value="RecX_HTH_2nd"/>
</dbReference>
<dbReference type="HAMAP" id="MF_01114">
    <property type="entry name" value="RecX"/>
    <property type="match status" value="1"/>
</dbReference>
<dbReference type="PANTHER" id="PTHR33602">
    <property type="entry name" value="REGULATORY PROTEIN RECX FAMILY PROTEIN"/>
    <property type="match status" value="1"/>
</dbReference>
<reference evidence="10" key="1">
    <citation type="journal article" date="2014" name="Int. J. Syst. Evol. Microbiol.">
        <title>Complete genome sequence of Corynebacterium casei LMG S-19264T (=DSM 44701T), isolated from a smear-ripened cheese.</title>
        <authorList>
            <consortium name="US DOE Joint Genome Institute (JGI-PGF)"/>
            <person name="Walter F."/>
            <person name="Albersmeier A."/>
            <person name="Kalinowski J."/>
            <person name="Ruckert C."/>
        </authorList>
    </citation>
    <scope>NUCLEOTIDE SEQUENCE</scope>
    <source>
        <strain evidence="10">CGMCC 4.5737</strain>
    </source>
</reference>